<proteinExistence type="inferred from homology"/>
<keyword evidence="3 4" id="KW-0472">Membrane</keyword>
<dbReference type="InterPro" id="IPR000531">
    <property type="entry name" value="Beta-barrel_TonB"/>
</dbReference>
<evidence type="ECO:0000256" key="2">
    <source>
        <dbReference type="ARBA" id="ARBA00023077"/>
    </source>
</evidence>
<dbReference type="PROSITE" id="PS52016">
    <property type="entry name" value="TONB_DEPENDENT_REC_3"/>
    <property type="match status" value="1"/>
</dbReference>
<dbReference type="PANTHER" id="PTHR32552:SF81">
    <property type="entry name" value="TONB-DEPENDENT OUTER MEMBRANE RECEPTOR"/>
    <property type="match status" value="1"/>
</dbReference>
<comment type="subcellular location">
    <subcellularLocation>
        <location evidence="3">Cell outer membrane</location>
        <topology evidence="3">Multi-pass membrane protein</topology>
    </subcellularLocation>
</comment>
<organism evidence="8 9">
    <name type="scientific">Zhongshania aquimaris</name>
    <dbReference type="NCBI Taxonomy" id="2857107"/>
    <lineage>
        <taxon>Bacteria</taxon>
        <taxon>Pseudomonadati</taxon>
        <taxon>Pseudomonadota</taxon>
        <taxon>Gammaproteobacteria</taxon>
        <taxon>Cellvibrionales</taxon>
        <taxon>Spongiibacteraceae</taxon>
        <taxon>Zhongshania</taxon>
    </lineage>
</organism>
<dbReference type="InterPro" id="IPR039426">
    <property type="entry name" value="TonB-dep_rcpt-like"/>
</dbReference>
<protein>
    <submittedName>
        <fullName evidence="8">TonB-dependent receptor</fullName>
    </submittedName>
</protein>
<sequence length="757" mass="82457">MYPKIHARPLLSIAVIAALNCGSPATFAAERVLEEILVTAQKRAEGLQDIPIAISAISGDEIKDLGVERSDQLGSVVPGLTTSATIGGGSIVNLQIRSVGGGDILAGVESRVGQYFDGVYYGSTVGSMSGLVDLERVEVLRGPQGTLYGRNNTGGAVNYISKKPSGEFHVKQQFTIANFGERRSITSVETPIVENLAARISYAHEEQEAYEKNNSPIPEIADIDIGSFDNDTVRAALRWTPSDTFIADYIFDYTDQTTAPHPGQLLAVGPNSPFFQATNSGAIQSGASRLTPSPGTGFRVDTESQGHSLTLAIDIGDATLKSITAIRETDVFNTGNERDGTVLNAFFTKSNESNTVDQFTQEITLTGDVSDRWSYIAGIFYYDASTDSKEVLYQADTENGPVDMTNFPGDLKTTSRVQDIKSLAVYGQTTVTPPVLNDQLDITLGLRWSDDEKTMNYYDPSIMSAGFTLANQLNVSDSWNSVDPMITLDYRWNEDLSTFIKWSQSYNSGGFNQRARGFVTGNVPLASVTFDEENLEAWELGLKSELMNNRVRLNAVAFFYDYSDQQVNGPIVQEGVNTSFSLINAGKSEISGVEVEVSALLTDHLSVNANYAFLDSKFEDFPGAAPGENTASMNTPAFSPKHSAYVGILYEFDPIEIGQLSYRLGADYRDDMVGANAENDAGRISRRAVVESRTLVNTRLSLSEIDIGGGSGKISLWVNNIFDKDYQTWITDVGALDLSLVTFSEPRSYGIDFTYEF</sequence>
<feature type="chain" id="PRO_5047173392" evidence="5">
    <location>
        <begin position="29"/>
        <end position="757"/>
    </location>
</feature>
<dbReference type="EMBL" id="JAHWDQ010000001">
    <property type="protein sequence ID" value="MBW2939901.1"/>
    <property type="molecule type" value="Genomic_DNA"/>
</dbReference>
<keyword evidence="2 4" id="KW-0798">TonB box</keyword>
<dbReference type="PANTHER" id="PTHR32552">
    <property type="entry name" value="FERRICHROME IRON RECEPTOR-RELATED"/>
    <property type="match status" value="1"/>
</dbReference>
<dbReference type="Pfam" id="PF00593">
    <property type="entry name" value="TonB_dep_Rec_b-barrel"/>
    <property type="match status" value="1"/>
</dbReference>
<feature type="domain" description="TonB-dependent receptor-like beta-barrel" evidence="6">
    <location>
        <begin position="244"/>
        <end position="721"/>
    </location>
</feature>
<evidence type="ECO:0000259" key="7">
    <source>
        <dbReference type="Pfam" id="PF07715"/>
    </source>
</evidence>
<evidence type="ECO:0000259" key="6">
    <source>
        <dbReference type="Pfam" id="PF00593"/>
    </source>
</evidence>
<keyword evidence="3" id="KW-1134">Transmembrane beta strand</keyword>
<keyword evidence="8" id="KW-0675">Receptor</keyword>
<dbReference type="Pfam" id="PF07715">
    <property type="entry name" value="Plug"/>
    <property type="match status" value="1"/>
</dbReference>
<dbReference type="RefSeq" id="WP_219042136.1">
    <property type="nucleotide sequence ID" value="NZ_JAHWDQ010000001.1"/>
</dbReference>
<evidence type="ECO:0000313" key="9">
    <source>
        <dbReference type="Proteomes" id="UP001166291"/>
    </source>
</evidence>
<keyword evidence="1" id="KW-0406">Ion transport</keyword>
<evidence type="ECO:0000313" key="8">
    <source>
        <dbReference type="EMBL" id="MBW2939901.1"/>
    </source>
</evidence>
<name>A0ABS6VNM0_9GAMM</name>
<feature type="domain" description="TonB-dependent receptor plug" evidence="7">
    <location>
        <begin position="47"/>
        <end position="156"/>
    </location>
</feature>
<keyword evidence="5" id="KW-0732">Signal</keyword>
<keyword evidence="9" id="KW-1185">Reference proteome</keyword>
<evidence type="ECO:0000256" key="4">
    <source>
        <dbReference type="RuleBase" id="RU003357"/>
    </source>
</evidence>
<reference evidence="8" key="1">
    <citation type="submission" date="2021-07" db="EMBL/GenBank/DDBJ databases">
        <title>Zhongshania sp. CAU 1632 isolated from seawater.</title>
        <authorList>
            <person name="Kim W."/>
        </authorList>
    </citation>
    <scope>NUCLEOTIDE SEQUENCE</scope>
    <source>
        <strain evidence="8">CAU 1632</strain>
    </source>
</reference>
<comment type="caution">
    <text evidence="8">The sequence shown here is derived from an EMBL/GenBank/DDBJ whole genome shotgun (WGS) entry which is preliminary data.</text>
</comment>
<dbReference type="InterPro" id="IPR012910">
    <property type="entry name" value="Plug_dom"/>
</dbReference>
<keyword evidence="3" id="KW-0998">Cell outer membrane</keyword>
<keyword evidence="3" id="KW-0813">Transport</keyword>
<dbReference type="Proteomes" id="UP001166291">
    <property type="component" value="Unassembled WGS sequence"/>
</dbReference>
<accession>A0ABS6VNM0</accession>
<comment type="similarity">
    <text evidence="3 4">Belongs to the TonB-dependent receptor family.</text>
</comment>
<evidence type="ECO:0000256" key="1">
    <source>
        <dbReference type="ARBA" id="ARBA00023065"/>
    </source>
</evidence>
<keyword evidence="3" id="KW-0812">Transmembrane</keyword>
<evidence type="ECO:0000256" key="3">
    <source>
        <dbReference type="PROSITE-ProRule" id="PRU01360"/>
    </source>
</evidence>
<feature type="signal peptide" evidence="5">
    <location>
        <begin position="1"/>
        <end position="28"/>
    </location>
</feature>
<gene>
    <name evidence="8" type="ORF">KXJ70_03900</name>
</gene>
<evidence type="ECO:0000256" key="5">
    <source>
        <dbReference type="SAM" id="SignalP"/>
    </source>
</evidence>